<feature type="compositionally biased region" description="Acidic residues" evidence="1">
    <location>
        <begin position="107"/>
        <end position="125"/>
    </location>
</feature>
<keyword evidence="3" id="KW-1185">Reference proteome</keyword>
<gene>
    <name evidence="2" type="ORF">MNOR_LOCUS1965</name>
</gene>
<feature type="region of interest" description="Disordered" evidence="1">
    <location>
        <begin position="86"/>
        <end position="125"/>
    </location>
</feature>
<organism evidence="2 3">
    <name type="scientific">Meganyctiphanes norvegica</name>
    <name type="common">Northern krill</name>
    <name type="synonym">Thysanopoda norvegica</name>
    <dbReference type="NCBI Taxonomy" id="48144"/>
    <lineage>
        <taxon>Eukaryota</taxon>
        <taxon>Metazoa</taxon>
        <taxon>Ecdysozoa</taxon>
        <taxon>Arthropoda</taxon>
        <taxon>Crustacea</taxon>
        <taxon>Multicrustacea</taxon>
        <taxon>Malacostraca</taxon>
        <taxon>Eumalacostraca</taxon>
        <taxon>Eucarida</taxon>
        <taxon>Euphausiacea</taxon>
        <taxon>Euphausiidae</taxon>
        <taxon>Meganyctiphanes</taxon>
    </lineage>
</organism>
<proteinExistence type="predicted"/>
<protein>
    <submittedName>
        <fullName evidence="2">Uncharacterized protein</fullName>
    </submittedName>
</protein>
<dbReference type="Proteomes" id="UP001497623">
    <property type="component" value="Unassembled WGS sequence"/>
</dbReference>
<dbReference type="AlphaFoldDB" id="A0AAV2PQM7"/>
<reference evidence="2 3" key="1">
    <citation type="submission" date="2024-05" db="EMBL/GenBank/DDBJ databases">
        <authorList>
            <person name="Wallberg A."/>
        </authorList>
    </citation>
    <scope>NUCLEOTIDE SEQUENCE [LARGE SCALE GENOMIC DNA]</scope>
</reference>
<name>A0AAV2PQM7_MEGNR</name>
<evidence type="ECO:0000256" key="1">
    <source>
        <dbReference type="SAM" id="MobiDB-lite"/>
    </source>
</evidence>
<evidence type="ECO:0000313" key="2">
    <source>
        <dbReference type="EMBL" id="CAL4061215.1"/>
    </source>
</evidence>
<comment type="caution">
    <text evidence="2">The sequence shown here is derived from an EMBL/GenBank/DDBJ whole genome shotgun (WGS) entry which is preliminary data.</text>
</comment>
<accession>A0AAV2PQM7</accession>
<evidence type="ECO:0000313" key="3">
    <source>
        <dbReference type="Proteomes" id="UP001497623"/>
    </source>
</evidence>
<feature type="non-terminal residue" evidence="2">
    <location>
        <position position="125"/>
    </location>
</feature>
<feature type="non-terminal residue" evidence="2">
    <location>
        <position position="1"/>
    </location>
</feature>
<dbReference type="EMBL" id="CAXKWB010000559">
    <property type="protein sequence ID" value="CAL4061215.1"/>
    <property type="molecule type" value="Genomic_DNA"/>
</dbReference>
<sequence>LVDNLVIDLHPEDIDLVRDMDEHVQTMCEMRGELHQLLMKAQQIFQSTLTCFPSVREKKAALEPLKQLKELMTRQLNYEQSLNMEVIEESEPLPDLAPEPALVPEPSDPDDAEPSDPDDMLTSDQ</sequence>